<organism evidence="1 2">
    <name type="scientific">Butyricicoccus intestinisimiae</name>
    <dbReference type="NCBI Taxonomy" id="2841509"/>
    <lineage>
        <taxon>Bacteria</taxon>
        <taxon>Bacillati</taxon>
        <taxon>Bacillota</taxon>
        <taxon>Clostridia</taxon>
        <taxon>Eubacteriales</taxon>
        <taxon>Butyricicoccaceae</taxon>
        <taxon>Butyricicoccus</taxon>
    </lineage>
</organism>
<protein>
    <recommendedName>
        <fullName evidence="3">ATPase</fullName>
    </recommendedName>
</protein>
<comment type="caution">
    <text evidence="1">The sequence shown here is derived from an EMBL/GenBank/DDBJ whole genome shotgun (WGS) entry which is preliminary data.</text>
</comment>
<reference evidence="1 2" key="1">
    <citation type="submission" date="2021-06" db="EMBL/GenBank/DDBJ databases">
        <authorList>
            <person name="Sun Q."/>
            <person name="Li D."/>
        </authorList>
    </citation>
    <scope>NUCLEOTIDE SEQUENCE [LARGE SCALE GENOMIC DNA]</scope>
    <source>
        <strain evidence="1 2">MSJd-7</strain>
    </source>
</reference>
<evidence type="ECO:0000313" key="2">
    <source>
        <dbReference type="Proteomes" id="UP000783588"/>
    </source>
</evidence>
<evidence type="ECO:0000313" key="1">
    <source>
        <dbReference type="EMBL" id="MBU5489591.1"/>
    </source>
</evidence>
<accession>A0ABS6EPG9</accession>
<name>A0ABS6EPG9_9FIRM</name>
<keyword evidence="2" id="KW-1185">Reference proteome</keyword>
<dbReference type="Proteomes" id="UP000783588">
    <property type="component" value="Unassembled WGS sequence"/>
</dbReference>
<dbReference type="EMBL" id="JAHLQI010000001">
    <property type="protein sequence ID" value="MBU5489591.1"/>
    <property type="molecule type" value="Genomic_DNA"/>
</dbReference>
<sequence length="104" mass="12597">MELKKALKQSEQVMMIAEQKARTVDERVEAARLEYAMELAVQQAEDSKQWEKTMEKITAYYNTELERQRMGYERIIGQLRTRLNSPWYMKLLYGWKESKHEKNY</sequence>
<evidence type="ECO:0008006" key="3">
    <source>
        <dbReference type="Google" id="ProtNLM"/>
    </source>
</evidence>
<gene>
    <name evidence="1" type="ORF">KQI75_02945</name>
</gene>
<dbReference type="RefSeq" id="WP_216469183.1">
    <property type="nucleotide sequence ID" value="NZ_JAHLQI010000001.1"/>
</dbReference>
<proteinExistence type="predicted"/>